<organism evidence="1 2">
    <name type="scientific">Papaver somniferum</name>
    <name type="common">Opium poppy</name>
    <dbReference type="NCBI Taxonomy" id="3469"/>
    <lineage>
        <taxon>Eukaryota</taxon>
        <taxon>Viridiplantae</taxon>
        <taxon>Streptophyta</taxon>
        <taxon>Embryophyta</taxon>
        <taxon>Tracheophyta</taxon>
        <taxon>Spermatophyta</taxon>
        <taxon>Magnoliopsida</taxon>
        <taxon>Ranunculales</taxon>
        <taxon>Papaveraceae</taxon>
        <taxon>Papaveroideae</taxon>
        <taxon>Papaver</taxon>
    </lineage>
</organism>
<protein>
    <submittedName>
        <fullName evidence="1">Uncharacterized protein</fullName>
    </submittedName>
</protein>
<dbReference type="EMBL" id="CM010720">
    <property type="protein sequence ID" value="RZC65699.1"/>
    <property type="molecule type" value="Genomic_DNA"/>
</dbReference>
<reference evidence="1 2" key="1">
    <citation type="journal article" date="2018" name="Science">
        <title>The opium poppy genome and morphinan production.</title>
        <authorList>
            <person name="Guo L."/>
            <person name="Winzer T."/>
            <person name="Yang X."/>
            <person name="Li Y."/>
            <person name="Ning Z."/>
            <person name="He Z."/>
            <person name="Teodor R."/>
            <person name="Lu Y."/>
            <person name="Bowser T.A."/>
            <person name="Graham I.A."/>
            <person name="Ye K."/>
        </authorList>
    </citation>
    <scope>NUCLEOTIDE SEQUENCE [LARGE SCALE GENOMIC DNA]</scope>
    <source>
        <strain evidence="2">cv. HN1</strain>
        <tissue evidence="1">Leaves</tissue>
    </source>
</reference>
<sequence length="25" mass="2534">MAALGSSKSIGAIRVLSMVFLIVVA</sequence>
<gene>
    <name evidence="1" type="ORF">C5167_009381</name>
</gene>
<dbReference type="Gramene" id="RZC65699">
    <property type="protein sequence ID" value="RZC65699"/>
    <property type="gene ID" value="C5167_009381"/>
</dbReference>
<evidence type="ECO:0000313" key="2">
    <source>
        <dbReference type="Proteomes" id="UP000316621"/>
    </source>
</evidence>
<dbReference type="Proteomes" id="UP000316621">
    <property type="component" value="Chromosome 6"/>
</dbReference>
<dbReference type="AlphaFoldDB" id="A0A4Y7K180"/>
<evidence type="ECO:0000313" key="1">
    <source>
        <dbReference type="EMBL" id="RZC65699.1"/>
    </source>
</evidence>
<proteinExistence type="predicted"/>
<keyword evidence="2" id="KW-1185">Reference proteome</keyword>
<accession>A0A4Y7K180</accession>
<name>A0A4Y7K180_PAPSO</name>